<keyword evidence="2" id="KW-1185">Reference proteome</keyword>
<comment type="caution">
    <text evidence="1">The sequence shown here is derived from an EMBL/GenBank/DDBJ whole genome shotgun (WGS) entry which is preliminary data.</text>
</comment>
<proteinExistence type="predicted"/>
<dbReference type="STRING" id="4540.A0A3L6PYW7"/>
<dbReference type="OrthoDB" id="430207at2759"/>
<organism evidence="1 2">
    <name type="scientific">Panicum miliaceum</name>
    <name type="common">Proso millet</name>
    <name type="synonym">Broomcorn millet</name>
    <dbReference type="NCBI Taxonomy" id="4540"/>
    <lineage>
        <taxon>Eukaryota</taxon>
        <taxon>Viridiplantae</taxon>
        <taxon>Streptophyta</taxon>
        <taxon>Embryophyta</taxon>
        <taxon>Tracheophyta</taxon>
        <taxon>Spermatophyta</taxon>
        <taxon>Magnoliopsida</taxon>
        <taxon>Liliopsida</taxon>
        <taxon>Poales</taxon>
        <taxon>Poaceae</taxon>
        <taxon>PACMAD clade</taxon>
        <taxon>Panicoideae</taxon>
        <taxon>Panicodae</taxon>
        <taxon>Paniceae</taxon>
        <taxon>Panicinae</taxon>
        <taxon>Panicum</taxon>
        <taxon>Panicum sect. Panicum</taxon>
    </lineage>
</organism>
<reference evidence="2" key="1">
    <citation type="journal article" date="2019" name="Nat. Commun.">
        <title>The genome of broomcorn millet.</title>
        <authorList>
            <person name="Zou C."/>
            <person name="Miki D."/>
            <person name="Li D."/>
            <person name="Tang Q."/>
            <person name="Xiao L."/>
            <person name="Rajput S."/>
            <person name="Deng P."/>
            <person name="Jia W."/>
            <person name="Huang R."/>
            <person name="Zhang M."/>
            <person name="Sun Y."/>
            <person name="Hu J."/>
            <person name="Fu X."/>
            <person name="Schnable P.S."/>
            <person name="Li F."/>
            <person name="Zhang H."/>
            <person name="Feng B."/>
            <person name="Zhu X."/>
            <person name="Liu R."/>
            <person name="Schnable J.C."/>
            <person name="Zhu J.-K."/>
            <person name="Zhang H."/>
        </authorList>
    </citation>
    <scope>NUCLEOTIDE SEQUENCE [LARGE SCALE GENOMIC DNA]</scope>
</reference>
<dbReference type="AlphaFoldDB" id="A0A3L6PYW7"/>
<evidence type="ECO:0000313" key="1">
    <source>
        <dbReference type="EMBL" id="RLM68915.1"/>
    </source>
</evidence>
<dbReference type="EMBL" id="PQIB02000014">
    <property type="protein sequence ID" value="RLM68915.1"/>
    <property type="molecule type" value="Genomic_DNA"/>
</dbReference>
<name>A0A3L6PYW7_PANMI</name>
<dbReference type="Proteomes" id="UP000275267">
    <property type="component" value="Unassembled WGS sequence"/>
</dbReference>
<protein>
    <submittedName>
        <fullName evidence="1">Uncharacterized protein</fullName>
    </submittedName>
</protein>
<gene>
    <name evidence="1" type="ORF">C2845_PM17G10380</name>
</gene>
<accession>A0A3L6PYW7</accession>
<sequence length="91" mass="10564">MNYFCSSGHGWGHRWRRLVGRAPGPPAVGTGNKTLDRGINMAIMLGASTYALTKLLTVVFQDYWHGWTIFEILRYMPEHTRRLSRPTRFWP</sequence>
<evidence type="ECO:0000313" key="2">
    <source>
        <dbReference type="Proteomes" id="UP000275267"/>
    </source>
</evidence>